<evidence type="ECO:0000313" key="2">
    <source>
        <dbReference type="Proteomes" id="UP000054485"/>
    </source>
</evidence>
<keyword evidence="2" id="KW-1185">Reference proteome</keyword>
<accession>A0A0D0BHY9</accession>
<sequence length="77" mass="8662">MGSNRSSGNGTNLMLNLQSHAHNATRMSKLLPGPSGLHPSRTLHHRLYAQTAELRKREENCFGNLYRVSLDFSTRLI</sequence>
<gene>
    <name evidence="1" type="ORF">CY34DRAFT_804528</name>
</gene>
<reference evidence="1 2" key="1">
    <citation type="submission" date="2014-04" db="EMBL/GenBank/DDBJ databases">
        <authorList>
            <consortium name="DOE Joint Genome Institute"/>
            <person name="Kuo A."/>
            <person name="Ruytinx J."/>
            <person name="Rineau F."/>
            <person name="Colpaert J."/>
            <person name="Kohler A."/>
            <person name="Nagy L.G."/>
            <person name="Floudas D."/>
            <person name="Copeland A."/>
            <person name="Barry K.W."/>
            <person name="Cichocki N."/>
            <person name="Veneault-Fourrey C."/>
            <person name="LaButti K."/>
            <person name="Lindquist E.A."/>
            <person name="Lipzen A."/>
            <person name="Lundell T."/>
            <person name="Morin E."/>
            <person name="Murat C."/>
            <person name="Sun H."/>
            <person name="Tunlid A."/>
            <person name="Henrissat B."/>
            <person name="Grigoriev I.V."/>
            <person name="Hibbett D.S."/>
            <person name="Martin F."/>
            <person name="Nordberg H.P."/>
            <person name="Cantor M.N."/>
            <person name="Hua S.X."/>
        </authorList>
    </citation>
    <scope>NUCLEOTIDE SEQUENCE [LARGE SCALE GENOMIC DNA]</scope>
    <source>
        <strain evidence="1 2">UH-Slu-Lm8-n1</strain>
    </source>
</reference>
<name>A0A0D0BHY9_9AGAM</name>
<evidence type="ECO:0000313" key="1">
    <source>
        <dbReference type="EMBL" id="KIK42788.1"/>
    </source>
</evidence>
<reference evidence="2" key="2">
    <citation type="submission" date="2015-01" db="EMBL/GenBank/DDBJ databases">
        <title>Evolutionary Origins and Diversification of the Mycorrhizal Mutualists.</title>
        <authorList>
            <consortium name="DOE Joint Genome Institute"/>
            <consortium name="Mycorrhizal Genomics Consortium"/>
            <person name="Kohler A."/>
            <person name="Kuo A."/>
            <person name="Nagy L.G."/>
            <person name="Floudas D."/>
            <person name="Copeland A."/>
            <person name="Barry K.W."/>
            <person name="Cichocki N."/>
            <person name="Veneault-Fourrey C."/>
            <person name="LaButti K."/>
            <person name="Lindquist E.A."/>
            <person name="Lipzen A."/>
            <person name="Lundell T."/>
            <person name="Morin E."/>
            <person name="Murat C."/>
            <person name="Riley R."/>
            <person name="Ohm R."/>
            <person name="Sun H."/>
            <person name="Tunlid A."/>
            <person name="Henrissat B."/>
            <person name="Grigoriev I.V."/>
            <person name="Hibbett D.S."/>
            <person name="Martin F."/>
        </authorList>
    </citation>
    <scope>NUCLEOTIDE SEQUENCE [LARGE SCALE GENOMIC DNA]</scope>
    <source>
        <strain evidence="2">UH-Slu-Lm8-n1</strain>
    </source>
</reference>
<dbReference type="EMBL" id="KN835229">
    <property type="protein sequence ID" value="KIK42788.1"/>
    <property type="molecule type" value="Genomic_DNA"/>
</dbReference>
<protein>
    <submittedName>
        <fullName evidence="1">Uncharacterized protein</fullName>
    </submittedName>
</protein>
<dbReference type="InParanoid" id="A0A0D0BHY9"/>
<proteinExistence type="predicted"/>
<organism evidence="1 2">
    <name type="scientific">Suillus luteus UH-Slu-Lm8-n1</name>
    <dbReference type="NCBI Taxonomy" id="930992"/>
    <lineage>
        <taxon>Eukaryota</taxon>
        <taxon>Fungi</taxon>
        <taxon>Dikarya</taxon>
        <taxon>Basidiomycota</taxon>
        <taxon>Agaricomycotina</taxon>
        <taxon>Agaricomycetes</taxon>
        <taxon>Agaricomycetidae</taxon>
        <taxon>Boletales</taxon>
        <taxon>Suillineae</taxon>
        <taxon>Suillaceae</taxon>
        <taxon>Suillus</taxon>
    </lineage>
</organism>
<dbReference type="AlphaFoldDB" id="A0A0D0BHY9"/>
<dbReference type="Proteomes" id="UP000054485">
    <property type="component" value="Unassembled WGS sequence"/>
</dbReference>
<dbReference type="HOGENOM" id="CLU_2639767_0_0_1"/>